<comment type="similarity">
    <text evidence="1">Belongs to the small GTPase superfamily. Ras family.</text>
</comment>
<evidence type="ECO:0000256" key="1">
    <source>
        <dbReference type="ARBA" id="ARBA00008344"/>
    </source>
</evidence>
<comment type="catalytic activity">
    <reaction evidence="4">
        <text>GTP + H2O = GDP + phosphate + H(+)</text>
        <dbReference type="Rhea" id="RHEA:19669"/>
        <dbReference type="ChEBI" id="CHEBI:15377"/>
        <dbReference type="ChEBI" id="CHEBI:15378"/>
        <dbReference type="ChEBI" id="CHEBI:37565"/>
        <dbReference type="ChEBI" id="CHEBI:43474"/>
        <dbReference type="ChEBI" id="CHEBI:58189"/>
        <dbReference type="EC" id="3.6.5.2"/>
    </reaction>
</comment>
<dbReference type="GO" id="GO:0003925">
    <property type="term" value="F:G protein activity"/>
    <property type="evidence" value="ECO:0007669"/>
    <property type="project" value="UniProtKB-EC"/>
</dbReference>
<dbReference type="Pfam" id="PF00071">
    <property type="entry name" value="Ras"/>
    <property type="match status" value="1"/>
</dbReference>
<dbReference type="SMART" id="SM00173">
    <property type="entry name" value="RAS"/>
    <property type="match status" value="1"/>
</dbReference>
<evidence type="ECO:0000256" key="4">
    <source>
        <dbReference type="ARBA" id="ARBA00048098"/>
    </source>
</evidence>
<name>A0AA88HRK1_ARTSF</name>
<accession>A0AA88HRK1</accession>
<dbReference type="InterPro" id="IPR051065">
    <property type="entry name" value="Ras-related_GTPase"/>
</dbReference>
<reference evidence="5" key="1">
    <citation type="submission" date="2023-07" db="EMBL/GenBank/DDBJ databases">
        <title>Chromosome-level genome assembly of Artemia franciscana.</title>
        <authorList>
            <person name="Jo E."/>
        </authorList>
    </citation>
    <scope>NUCLEOTIDE SEQUENCE</scope>
    <source>
        <tissue evidence="5">Whole body</tissue>
    </source>
</reference>
<comment type="caution">
    <text evidence="5">The sequence shown here is derived from an EMBL/GenBank/DDBJ whole genome shotgun (WGS) entry which is preliminary data.</text>
</comment>
<dbReference type="Proteomes" id="UP001187531">
    <property type="component" value="Unassembled WGS sequence"/>
</dbReference>
<dbReference type="PRINTS" id="PR00449">
    <property type="entry name" value="RASTRNSFRMNG"/>
</dbReference>
<evidence type="ECO:0000313" key="5">
    <source>
        <dbReference type="EMBL" id="KAK2712566.1"/>
    </source>
</evidence>
<dbReference type="PROSITE" id="PS51421">
    <property type="entry name" value="RAS"/>
    <property type="match status" value="1"/>
</dbReference>
<evidence type="ECO:0000313" key="6">
    <source>
        <dbReference type="Proteomes" id="UP001187531"/>
    </source>
</evidence>
<evidence type="ECO:0000256" key="2">
    <source>
        <dbReference type="ARBA" id="ARBA00011984"/>
    </source>
</evidence>
<keyword evidence="6" id="KW-1185">Reference proteome</keyword>
<dbReference type="Gene3D" id="3.40.50.300">
    <property type="entry name" value="P-loop containing nucleotide triphosphate hydrolases"/>
    <property type="match status" value="1"/>
</dbReference>
<proteinExistence type="inferred from homology"/>
<dbReference type="PANTHER" id="PTHR45704">
    <property type="entry name" value="RAS-LIKE FAMILY MEMBER 11"/>
    <property type="match status" value="1"/>
</dbReference>
<dbReference type="InterPro" id="IPR027417">
    <property type="entry name" value="P-loop_NTPase"/>
</dbReference>
<dbReference type="SUPFAM" id="SSF52540">
    <property type="entry name" value="P-loop containing nucleoside triphosphate hydrolases"/>
    <property type="match status" value="1"/>
</dbReference>
<protein>
    <recommendedName>
        <fullName evidence="2">small monomeric GTPase</fullName>
        <ecNumber evidence="2">3.6.5.2</ecNumber>
    </recommendedName>
</protein>
<dbReference type="InterPro" id="IPR001806">
    <property type="entry name" value="Small_GTPase"/>
</dbReference>
<sequence length="291" mass="32773">MDSQQRLQAFARMMIGGRVQKPWKVVILGQAGAGKSAFAVRLLTRRYIWDYGSGVEAFHISNIRFETESVTTQVCDLACPDENMDNTALNSVENHCRSADAIILLYAINDHSSLEEAERLKFLIDTTRKRRRFSVNNKHLSTTGLERNLDIPVALVGNKADLVRERLVSAEEGRKRALSLNCPVFQEISVKDNADEVLSVAEELYRLWKKNGRNFSEYILSPPSGNSWGYGSNSLSDSFRSRSSTEGSATLSRIRAWPFTRMTTSKSAFITDVSERCPESRRTSFFTNVSP</sequence>
<dbReference type="AlphaFoldDB" id="A0AA88HRK1"/>
<gene>
    <name evidence="5" type="ORF">QYM36_011302</name>
</gene>
<dbReference type="GO" id="GO:0005525">
    <property type="term" value="F:GTP binding"/>
    <property type="evidence" value="ECO:0007669"/>
    <property type="project" value="InterPro"/>
</dbReference>
<dbReference type="SMART" id="SM00175">
    <property type="entry name" value="RAB"/>
    <property type="match status" value="1"/>
</dbReference>
<dbReference type="EC" id="3.6.5.2" evidence="2"/>
<dbReference type="EMBL" id="JAVRJZ010000015">
    <property type="protein sequence ID" value="KAK2712566.1"/>
    <property type="molecule type" value="Genomic_DNA"/>
</dbReference>
<evidence type="ECO:0000256" key="3">
    <source>
        <dbReference type="ARBA" id="ARBA00022801"/>
    </source>
</evidence>
<organism evidence="5 6">
    <name type="scientific">Artemia franciscana</name>
    <name type="common">Brine shrimp</name>
    <name type="synonym">Artemia sanfranciscana</name>
    <dbReference type="NCBI Taxonomy" id="6661"/>
    <lineage>
        <taxon>Eukaryota</taxon>
        <taxon>Metazoa</taxon>
        <taxon>Ecdysozoa</taxon>
        <taxon>Arthropoda</taxon>
        <taxon>Crustacea</taxon>
        <taxon>Branchiopoda</taxon>
        <taxon>Anostraca</taxon>
        <taxon>Artemiidae</taxon>
        <taxon>Artemia</taxon>
    </lineage>
</organism>
<keyword evidence="3" id="KW-0378">Hydrolase</keyword>
<dbReference type="PROSITE" id="PS51419">
    <property type="entry name" value="RAB"/>
    <property type="match status" value="1"/>
</dbReference>